<dbReference type="EMBL" id="GBBM01000239">
    <property type="protein sequence ID" value="JAC35179.1"/>
    <property type="molecule type" value="mRNA"/>
</dbReference>
<dbReference type="PANTHER" id="PTHR16950:SF25">
    <property type="entry name" value="ZINC TRANSPORTER SLC39A7"/>
    <property type="match status" value="1"/>
</dbReference>
<evidence type="ECO:0000256" key="1">
    <source>
        <dbReference type="ARBA" id="ARBA00004141"/>
    </source>
</evidence>
<evidence type="ECO:0000256" key="8">
    <source>
        <dbReference type="SAM" id="Phobius"/>
    </source>
</evidence>
<keyword evidence="4 8" id="KW-1133">Transmembrane helix</keyword>
<comment type="subcellular location">
    <subcellularLocation>
        <location evidence="1">Membrane</location>
        <topology evidence="1">Multi-pass membrane protein</topology>
    </subcellularLocation>
</comment>
<feature type="compositionally biased region" description="Basic and acidic residues" evidence="7">
    <location>
        <begin position="239"/>
        <end position="255"/>
    </location>
</feature>
<feature type="region of interest" description="Disordered" evidence="7">
    <location>
        <begin position="237"/>
        <end position="297"/>
    </location>
</feature>
<feature type="transmembrane region" description="Helical" evidence="8">
    <location>
        <begin position="105"/>
        <end position="127"/>
    </location>
</feature>
<evidence type="ECO:0000256" key="9">
    <source>
        <dbReference type="SAM" id="SignalP"/>
    </source>
</evidence>
<dbReference type="AlphaFoldDB" id="A0A023GMW1"/>
<protein>
    <submittedName>
        <fullName evidence="10">Putative solute carrier family 39 zinc transporter member 7</fullName>
    </submittedName>
</protein>
<feature type="compositionally biased region" description="Low complexity" evidence="7">
    <location>
        <begin position="172"/>
        <end position="187"/>
    </location>
</feature>
<dbReference type="GO" id="GO:0016020">
    <property type="term" value="C:membrane"/>
    <property type="evidence" value="ECO:0007669"/>
    <property type="project" value="UniProtKB-SubCell"/>
</dbReference>
<dbReference type="PANTHER" id="PTHR16950">
    <property type="entry name" value="ZINC TRANSPORTER SLC39A7 HISTIDINE-RICH MEMBRANE PROTEIN KE4"/>
    <property type="match status" value="1"/>
</dbReference>
<evidence type="ECO:0000256" key="6">
    <source>
        <dbReference type="ARBA" id="ARBA00038485"/>
    </source>
</evidence>
<comment type="similarity">
    <text evidence="6">Belongs to the ZIP transporter (TC 2.A.5) family. KE4/Catsup subfamily.</text>
</comment>
<feature type="transmembrane region" description="Helical" evidence="8">
    <location>
        <begin position="212"/>
        <end position="230"/>
    </location>
</feature>
<feature type="region of interest" description="Disordered" evidence="7">
    <location>
        <begin position="66"/>
        <end position="94"/>
    </location>
</feature>
<accession>A0A023GMW1</accession>
<dbReference type="GO" id="GO:0005385">
    <property type="term" value="F:zinc ion transmembrane transporter activity"/>
    <property type="evidence" value="ECO:0007669"/>
    <property type="project" value="TreeGrafter"/>
</dbReference>
<dbReference type="Pfam" id="PF02535">
    <property type="entry name" value="Zip"/>
    <property type="match status" value="1"/>
</dbReference>
<feature type="chain" id="PRO_5001517556" evidence="9">
    <location>
        <begin position="28"/>
        <end position="297"/>
    </location>
</feature>
<keyword evidence="2" id="KW-0813">Transport</keyword>
<feature type="signal peptide" evidence="9">
    <location>
        <begin position="1"/>
        <end position="27"/>
    </location>
</feature>
<dbReference type="GO" id="GO:0006882">
    <property type="term" value="P:intracellular zinc ion homeostasis"/>
    <property type="evidence" value="ECO:0007669"/>
    <property type="project" value="TreeGrafter"/>
</dbReference>
<evidence type="ECO:0000256" key="5">
    <source>
        <dbReference type="ARBA" id="ARBA00023136"/>
    </source>
</evidence>
<feature type="region of interest" description="Disordered" evidence="7">
    <location>
        <begin position="170"/>
        <end position="206"/>
    </location>
</feature>
<keyword evidence="9" id="KW-0732">Signal</keyword>
<proteinExistence type="evidence at transcript level"/>
<feature type="compositionally biased region" description="Basic residues" evidence="7">
    <location>
        <begin position="188"/>
        <end position="198"/>
    </location>
</feature>
<evidence type="ECO:0000256" key="7">
    <source>
        <dbReference type="SAM" id="MobiDB-lite"/>
    </source>
</evidence>
<evidence type="ECO:0000256" key="2">
    <source>
        <dbReference type="ARBA" id="ARBA00022448"/>
    </source>
</evidence>
<sequence>MLSPSRRACLAALLVALVSAELRLVGAQHQHHHHDHDHDHDHDHEHVHEPAAFKYSRAANDPHLAASKDAHQHSHGHVASSSSHSHVSDGPRKKPVRSFEDTAFIWGRALGSTLLISVAPFLILFFIPIDSRSGHESLLKVLLSFASGGLLGDAFLHLIPHALMPHGSEELSGAAHASHAHSPASGHSHAHSHAHSHSHGHDHSHGPHDMSVGLWVLAGILAFLMVEKFVRMIKGGHGHSHEHAHSHDHREEQAGDRTPSGIGEADTGPSGKCDGDSGTEDVKNDTAADLVRIKKPS</sequence>
<keyword evidence="3 8" id="KW-0812">Transmembrane</keyword>
<evidence type="ECO:0000256" key="3">
    <source>
        <dbReference type="ARBA" id="ARBA00022692"/>
    </source>
</evidence>
<reference evidence="10" key="1">
    <citation type="submission" date="2014-03" db="EMBL/GenBank/DDBJ databases">
        <title>The sialotranscriptome of Amblyomma triste, Amblyomma parvum and Amblyomma cajennense ticks, uncovered by 454-based RNA-seq.</title>
        <authorList>
            <person name="Garcia G.R."/>
            <person name="Gardinassi L.G."/>
            <person name="Ribeiro J.M."/>
            <person name="Anatriello E."/>
            <person name="Ferreira B.R."/>
            <person name="Moreira H.N."/>
            <person name="Mafra C."/>
            <person name="Olegario M.M."/>
            <person name="Szabo P.J."/>
            <person name="Miranda-Santos I.K."/>
            <person name="Maruyama S.R."/>
        </authorList>
    </citation>
    <scope>NUCLEOTIDE SEQUENCE</scope>
    <source>
        <strain evidence="10">Mato Grasso do Sul</strain>
        <tissue evidence="10">Salivary glands</tissue>
    </source>
</reference>
<evidence type="ECO:0000256" key="4">
    <source>
        <dbReference type="ARBA" id="ARBA00022989"/>
    </source>
</evidence>
<name>A0A023GMW1_AMBTT</name>
<dbReference type="InterPro" id="IPR003689">
    <property type="entry name" value="ZIP"/>
</dbReference>
<organism evidence="10">
    <name type="scientific">Amblyomma triste</name>
    <name type="common">Neotropical tick</name>
    <dbReference type="NCBI Taxonomy" id="251400"/>
    <lineage>
        <taxon>Eukaryota</taxon>
        <taxon>Metazoa</taxon>
        <taxon>Ecdysozoa</taxon>
        <taxon>Arthropoda</taxon>
        <taxon>Chelicerata</taxon>
        <taxon>Arachnida</taxon>
        <taxon>Acari</taxon>
        <taxon>Parasitiformes</taxon>
        <taxon>Ixodida</taxon>
        <taxon>Ixodoidea</taxon>
        <taxon>Ixodidae</taxon>
        <taxon>Amblyomminae</taxon>
        <taxon>Amblyomma</taxon>
    </lineage>
</organism>
<evidence type="ECO:0000313" key="10">
    <source>
        <dbReference type="EMBL" id="JAC35179.1"/>
    </source>
</evidence>
<keyword evidence="5 8" id="KW-0472">Membrane</keyword>
<feature type="transmembrane region" description="Helical" evidence="8">
    <location>
        <begin position="139"/>
        <end position="159"/>
    </location>
</feature>